<dbReference type="STRING" id="1109443.G4T8L0"/>
<gene>
    <name evidence="3" type="ORF">PIIN_01452</name>
</gene>
<dbReference type="InterPro" id="IPR012317">
    <property type="entry name" value="Poly(ADP-ribose)pol_cat_dom"/>
</dbReference>
<evidence type="ECO:0000256" key="1">
    <source>
        <dbReference type="SAM" id="Phobius"/>
    </source>
</evidence>
<dbReference type="PANTHER" id="PTHR45740">
    <property type="entry name" value="POLY [ADP-RIBOSE] POLYMERASE"/>
    <property type="match status" value="1"/>
</dbReference>
<dbReference type="InParanoid" id="G4T8L0"/>
<sequence>MNYKRYYYVTLVQLFFTLIAGGSVTWMIQNNDGDTVRYHPQIWATFQFIAFAAWSSFIISGSIVLLFWTGVWDWFIKDENERTYFLVHMVYIGIYDFFWLGGAASLSTIPGNCRRIDHCTSTRAAAASSWLTFFALSWASVMIIREWFYGSYKDQTIPMNTKQAKTKAPPPPPMSTTNSSVFCGPQCVLQARAGAPKLMVLPAAHYMFRTVSDLFRANWTHPTAVPTLQYIFVIVSTEEYDRMYRAYREGVDSVGKFQAQGLKEGNEQYRWHGTSRECKVGDPGHPNLCTSASCSLCSIIRYSFDIDRFGPRWGRFGKGIYTSGTSSKSNDYQKNLQPSQWSALLLNNVVVGRGYQLYDNSDKLIQPPPGYDSVLGVPGRALNYDETVVYRNDAIRPAYLVLYLTPQ</sequence>
<keyword evidence="1" id="KW-1133">Transmembrane helix</keyword>
<dbReference type="GO" id="GO:1990404">
    <property type="term" value="F:NAD+-protein mono-ADP-ribosyltransferase activity"/>
    <property type="evidence" value="ECO:0007669"/>
    <property type="project" value="TreeGrafter"/>
</dbReference>
<dbReference type="GO" id="GO:0003950">
    <property type="term" value="F:NAD+ poly-ADP-ribosyltransferase activity"/>
    <property type="evidence" value="ECO:0007669"/>
    <property type="project" value="InterPro"/>
</dbReference>
<dbReference type="Pfam" id="PF00644">
    <property type="entry name" value="PARP"/>
    <property type="match status" value="1"/>
</dbReference>
<dbReference type="SUPFAM" id="SSF56399">
    <property type="entry name" value="ADP-ribosylation"/>
    <property type="match status" value="1"/>
</dbReference>
<feature type="transmembrane region" description="Helical" evidence="1">
    <location>
        <begin position="7"/>
        <end position="28"/>
    </location>
</feature>
<dbReference type="eggNOG" id="ENOG502S3UB">
    <property type="taxonomic scope" value="Eukaryota"/>
</dbReference>
<keyword evidence="1" id="KW-0472">Membrane</keyword>
<feature type="transmembrane region" description="Helical" evidence="1">
    <location>
        <begin position="48"/>
        <end position="72"/>
    </location>
</feature>
<organism evidence="3 4">
    <name type="scientific">Serendipita indica (strain DSM 11827)</name>
    <name type="common">Root endophyte fungus</name>
    <name type="synonym">Piriformospora indica</name>
    <dbReference type="NCBI Taxonomy" id="1109443"/>
    <lineage>
        <taxon>Eukaryota</taxon>
        <taxon>Fungi</taxon>
        <taxon>Dikarya</taxon>
        <taxon>Basidiomycota</taxon>
        <taxon>Agaricomycotina</taxon>
        <taxon>Agaricomycetes</taxon>
        <taxon>Sebacinales</taxon>
        <taxon>Serendipitaceae</taxon>
        <taxon>Serendipita</taxon>
    </lineage>
</organism>
<protein>
    <recommendedName>
        <fullName evidence="2">PARP catalytic domain-containing protein</fullName>
    </recommendedName>
</protein>
<evidence type="ECO:0000313" key="3">
    <source>
        <dbReference type="EMBL" id="CCA67624.1"/>
    </source>
</evidence>
<dbReference type="GO" id="GO:0005634">
    <property type="term" value="C:nucleus"/>
    <property type="evidence" value="ECO:0007669"/>
    <property type="project" value="TreeGrafter"/>
</dbReference>
<evidence type="ECO:0000313" key="4">
    <source>
        <dbReference type="Proteomes" id="UP000007148"/>
    </source>
</evidence>
<comment type="caution">
    <text evidence="3">The sequence shown here is derived from an EMBL/GenBank/DDBJ whole genome shotgun (WGS) entry which is preliminary data.</text>
</comment>
<dbReference type="EMBL" id="CAFZ01000017">
    <property type="protein sequence ID" value="CCA67624.1"/>
    <property type="molecule type" value="Genomic_DNA"/>
</dbReference>
<evidence type="ECO:0000259" key="2">
    <source>
        <dbReference type="Pfam" id="PF00644"/>
    </source>
</evidence>
<accession>G4T8L0</accession>
<dbReference type="AlphaFoldDB" id="G4T8L0"/>
<dbReference type="Gene3D" id="3.90.228.10">
    <property type="match status" value="1"/>
</dbReference>
<feature type="transmembrane region" description="Helical" evidence="1">
    <location>
        <begin position="84"/>
        <end position="104"/>
    </location>
</feature>
<dbReference type="Proteomes" id="UP000007148">
    <property type="component" value="Unassembled WGS sequence"/>
</dbReference>
<dbReference type="HOGENOM" id="CLU_676378_0_0_1"/>
<dbReference type="PANTHER" id="PTHR45740:SF2">
    <property type="entry name" value="POLY [ADP-RIBOSE] POLYMERASE"/>
    <property type="match status" value="1"/>
</dbReference>
<keyword evidence="4" id="KW-1185">Reference proteome</keyword>
<proteinExistence type="predicted"/>
<name>G4T8L0_SERID</name>
<feature type="domain" description="PARP catalytic" evidence="2">
    <location>
        <begin position="244"/>
        <end position="376"/>
    </location>
</feature>
<dbReference type="InterPro" id="IPR051712">
    <property type="entry name" value="ARTD-AVP"/>
</dbReference>
<reference evidence="3 4" key="1">
    <citation type="journal article" date="2011" name="PLoS Pathog.">
        <title>Endophytic Life Strategies Decoded by Genome and Transcriptome Analyses of the Mutualistic Root Symbiont Piriformospora indica.</title>
        <authorList>
            <person name="Zuccaro A."/>
            <person name="Lahrmann U."/>
            <person name="Guldener U."/>
            <person name="Langen G."/>
            <person name="Pfiffi S."/>
            <person name="Biedenkopf D."/>
            <person name="Wong P."/>
            <person name="Samans B."/>
            <person name="Grimm C."/>
            <person name="Basiewicz M."/>
            <person name="Murat C."/>
            <person name="Martin F."/>
            <person name="Kogel K.H."/>
        </authorList>
    </citation>
    <scope>NUCLEOTIDE SEQUENCE [LARGE SCALE GENOMIC DNA]</scope>
    <source>
        <strain evidence="3 4">DSM 11827</strain>
    </source>
</reference>
<keyword evidence="1" id="KW-0812">Transmembrane</keyword>
<dbReference type="OrthoDB" id="9514740at2759"/>